<proteinExistence type="inferred from homology"/>
<comment type="function">
    <text evidence="11">S-adenosyl-L-methionine-dependent methyltransferase that specifically methylates the N(7) position of a guanine in 18S rRNA. Requires the methyltransferase adapter protein TRM112 for full rRNA methyltransferase activity. Involved in the pre-rRNA processing steps leading to small-subunit rRNA production independently of its RNA-modifying catalytic activity. Important for biogenesis end export of the 40S ribosomal subunit independent on its methyltransferase activity. Locus-specific steroid receptor coactivator. Potentiates transactivation by glucocorticoid (NR3C1), mineralocorticoid (NR3C2), androgen (AR) and progesterone (PGR) receptors. Required for the maintenance of open chromatin at the TSC22D3/GILZ locus to facilitate NR3C1 loading on the response elements. Required for maintenance of dimethylation on histone H3 'Lys-79' (H3K79me2), although direct histone methyltransferase activity is not observed in vitro.</text>
</comment>
<evidence type="ECO:0000256" key="1">
    <source>
        <dbReference type="ARBA" id="ARBA00004123"/>
    </source>
</evidence>
<comment type="similarity">
    <text evidence="3">Belongs to the class I-like SAM-binding methyltransferase superfamily. BUD23/WBSCR22 family.</text>
</comment>
<dbReference type="Proteomes" id="UP000645828">
    <property type="component" value="Unassembled WGS sequence"/>
</dbReference>
<keyword evidence="8" id="KW-0007">Acetylation</keyword>
<protein>
    <recommendedName>
        <fullName evidence="13">18S rRNA (guanine-N(7))-methyltransferase</fullName>
    </recommendedName>
    <alternativeName>
        <fullName evidence="15">Bud site selection protein 23 homolog</fullName>
    </alternativeName>
    <alternativeName>
        <fullName evidence="14">rRNA methyltransferase and ribosome maturation factor</fullName>
    </alternativeName>
</protein>
<evidence type="ECO:0000256" key="3">
    <source>
        <dbReference type="ARBA" id="ARBA00005547"/>
    </source>
</evidence>
<evidence type="ECO:0000256" key="10">
    <source>
        <dbReference type="ARBA" id="ARBA00050374"/>
    </source>
</evidence>
<dbReference type="AlphaFoldDB" id="A0A811Z6S3"/>
<dbReference type="PANTHER" id="PTHR12734">
    <property type="entry name" value="METHYLTRANSFERASE-RELATED"/>
    <property type="match status" value="1"/>
</dbReference>
<evidence type="ECO:0000256" key="16">
    <source>
        <dbReference type="SAM" id="MobiDB-lite"/>
    </source>
</evidence>
<dbReference type="GO" id="GO:0005730">
    <property type="term" value="C:nucleolus"/>
    <property type="evidence" value="ECO:0007669"/>
    <property type="project" value="UniProtKB-ARBA"/>
</dbReference>
<evidence type="ECO:0000256" key="9">
    <source>
        <dbReference type="ARBA" id="ARBA00023242"/>
    </source>
</evidence>
<evidence type="ECO:0000256" key="8">
    <source>
        <dbReference type="ARBA" id="ARBA00022990"/>
    </source>
</evidence>
<dbReference type="GO" id="GO:0070476">
    <property type="term" value="P:rRNA (guanine-N7)-methylation"/>
    <property type="evidence" value="ECO:0007669"/>
    <property type="project" value="InterPro"/>
</dbReference>
<dbReference type="GO" id="GO:0005737">
    <property type="term" value="C:cytoplasm"/>
    <property type="evidence" value="ECO:0007669"/>
    <property type="project" value="UniProtKB-SubCell"/>
</dbReference>
<evidence type="ECO:0000256" key="13">
    <source>
        <dbReference type="ARBA" id="ARBA00074415"/>
    </source>
</evidence>
<dbReference type="InterPro" id="IPR013216">
    <property type="entry name" value="Methyltransf_11"/>
</dbReference>
<dbReference type="CDD" id="cd02440">
    <property type="entry name" value="AdoMet_MTases"/>
    <property type="match status" value="1"/>
</dbReference>
<evidence type="ECO:0000256" key="12">
    <source>
        <dbReference type="ARBA" id="ARBA00064164"/>
    </source>
</evidence>
<comment type="subcellular location">
    <subcellularLocation>
        <location evidence="2">Cytoplasm</location>
    </subcellularLocation>
    <subcellularLocation>
        <location evidence="1">Nucleus</location>
    </subcellularLocation>
</comment>
<evidence type="ECO:0000256" key="5">
    <source>
        <dbReference type="ARBA" id="ARBA00022603"/>
    </source>
</evidence>
<dbReference type="FunFam" id="3.40.50.150:FF:000017">
    <property type="entry name" value="probable 18S rRNA (Guanine-N(7))-methyltransferase"/>
    <property type="match status" value="1"/>
</dbReference>
<gene>
    <name evidence="19" type="ORF">NYPRO_LOCUS16845</name>
</gene>
<dbReference type="GO" id="GO:0016435">
    <property type="term" value="F:rRNA (guanine) methyltransferase activity"/>
    <property type="evidence" value="ECO:0007669"/>
    <property type="project" value="InterPro"/>
</dbReference>
<evidence type="ECO:0000256" key="7">
    <source>
        <dbReference type="ARBA" id="ARBA00022691"/>
    </source>
</evidence>
<dbReference type="InterPro" id="IPR022238">
    <property type="entry name" value="Bud23_C"/>
</dbReference>
<keyword evidence="4" id="KW-0963">Cytoplasm</keyword>
<evidence type="ECO:0000313" key="19">
    <source>
        <dbReference type="EMBL" id="CAD7684052.1"/>
    </source>
</evidence>
<evidence type="ECO:0000256" key="11">
    <source>
        <dbReference type="ARBA" id="ARBA00059355"/>
    </source>
</evidence>
<keyword evidence="6" id="KW-0808">Transferase</keyword>
<feature type="domain" description="18S rRNA (guanine(1575)-N(7))-methyltransferase Bud23 C-terminal" evidence="18">
    <location>
        <begin position="269"/>
        <end position="347"/>
    </location>
</feature>
<feature type="domain" description="Methyltransferase type 11" evidence="17">
    <location>
        <begin position="123"/>
        <end position="195"/>
    </location>
</feature>
<evidence type="ECO:0000256" key="15">
    <source>
        <dbReference type="ARBA" id="ARBA00081208"/>
    </source>
</evidence>
<evidence type="ECO:0000259" key="18">
    <source>
        <dbReference type="Pfam" id="PF12589"/>
    </source>
</evidence>
<dbReference type="PANTHER" id="PTHR12734:SF0">
    <property type="entry name" value="18S RRNA (GUANINE-N(7))-METHYLTRANSFERASE-RELATED"/>
    <property type="match status" value="1"/>
</dbReference>
<name>A0A811Z6S3_NYCPR</name>
<comment type="catalytic activity">
    <reaction evidence="10">
        <text>a guanosine in 18S rRNA + S-adenosyl-L-methionine = an N(7)-methylguanosine in 18S rRNA + S-adenosyl-L-homocysteine</text>
        <dbReference type="Rhea" id="RHEA:54584"/>
        <dbReference type="Rhea" id="RHEA-COMP:13937"/>
        <dbReference type="Rhea" id="RHEA-COMP:13938"/>
        <dbReference type="ChEBI" id="CHEBI:57856"/>
        <dbReference type="ChEBI" id="CHEBI:59789"/>
        <dbReference type="ChEBI" id="CHEBI:74269"/>
        <dbReference type="ChEBI" id="CHEBI:74480"/>
    </reaction>
</comment>
<dbReference type="EMBL" id="CAJHUB010000755">
    <property type="protein sequence ID" value="CAD7684052.1"/>
    <property type="molecule type" value="Genomic_DNA"/>
</dbReference>
<evidence type="ECO:0000256" key="6">
    <source>
        <dbReference type="ARBA" id="ARBA00022679"/>
    </source>
</evidence>
<dbReference type="InterPro" id="IPR029063">
    <property type="entry name" value="SAM-dependent_MTases_sf"/>
</dbReference>
<dbReference type="Pfam" id="PF08241">
    <property type="entry name" value="Methyltransf_11"/>
    <property type="match status" value="1"/>
</dbReference>
<dbReference type="Gene3D" id="3.40.50.150">
    <property type="entry name" value="Vaccinia Virus protein VP39"/>
    <property type="match status" value="1"/>
</dbReference>
<feature type="region of interest" description="Disordered" evidence="16">
    <location>
        <begin position="324"/>
        <end position="349"/>
    </location>
</feature>
<evidence type="ECO:0000313" key="20">
    <source>
        <dbReference type="Proteomes" id="UP000645828"/>
    </source>
</evidence>
<keyword evidence="20" id="KW-1185">Reference proteome</keyword>
<dbReference type="SUPFAM" id="SSF53335">
    <property type="entry name" value="S-adenosyl-L-methionine-dependent methyltransferases"/>
    <property type="match status" value="1"/>
</dbReference>
<keyword evidence="9" id="KW-0539">Nucleus</keyword>
<evidence type="ECO:0000256" key="2">
    <source>
        <dbReference type="ARBA" id="ARBA00004496"/>
    </source>
</evidence>
<evidence type="ECO:0000256" key="14">
    <source>
        <dbReference type="ARBA" id="ARBA00075516"/>
    </source>
</evidence>
<evidence type="ECO:0000256" key="4">
    <source>
        <dbReference type="ARBA" id="ARBA00022490"/>
    </source>
</evidence>
<reference evidence="19" key="1">
    <citation type="submission" date="2020-12" db="EMBL/GenBank/DDBJ databases">
        <authorList>
            <consortium name="Molecular Ecology Group"/>
        </authorList>
    </citation>
    <scope>NUCLEOTIDE SEQUENCE</scope>
    <source>
        <strain evidence="19">TBG_1078</strain>
    </source>
</reference>
<evidence type="ECO:0000259" key="17">
    <source>
        <dbReference type="Pfam" id="PF08241"/>
    </source>
</evidence>
<keyword evidence="7" id="KW-0949">S-adenosyl-L-methionine</keyword>
<organism evidence="19 20">
    <name type="scientific">Nyctereutes procyonoides</name>
    <name type="common">Raccoon dog</name>
    <name type="synonym">Canis procyonoides</name>
    <dbReference type="NCBI Taxonomy" id="34880"/>
    <lineage>
        <taxon>Eukaryota</taxon>
        <taxon>Metazoa</taxon>
        <taxon>Chordata</taxon>
        <taxon>Craniata</taxon>
        <taxon>Vertebrata</taxon>
        <taxon>Euteleostomi</taxon>
        <taxon>Mammalia</taxon>
        <taxon>Eutheria</taxon>
        <taxon>Laurasiatheria</taxon>
        <taxon>Carnivora</taxon>
        <taxon>Caniformia</taxon>
        <taxon>Canidae</taxon>
        <taxon>Nyctereutes</taxon>
    </lineage>
</organism>
<dbReference type="InterPro" id="IPR039769">
    <property type="entry name" value="Bud23-like"/>
</dbReference>
<accession>A0A811Z6S3</accession>
<keyword evidence="5" id="KW-0489">Methyltransferase</keyword>
<comment type="caution">
    <text evidence="19">The sequence shown here is derived from an EMBL/GenBank/DDBJ whole genome shotgun (WGS) entry which is preliminary data.</text>
</comment>
<comment type="subunit">
    <text evidence="12">Heterodimer with TRMT112; this heterodimerization is necessary for the metabolic stability and activity of the catalytic subunit BUD23. Interacts with GRIP1.</text>
</comment>
<sequence length="349" mass="38568">MRAVQDELANGRRVLVAARWPCSQSSKAGGGERGGACVLRGGRGTDGIKAGLLALSPQSPGGGVEMAFRGRRPEHGGPPELFYDKNEARKYVRNSRMIDVQTKMAGRALELLCLPEGQPCYLLDIGCGSGLSGDYLSDEGHYWVGIDISPAMLDAALDRDTEGDLLLGDMGQGIPFKPGSFDGCISISAIQWLCNANKKSDIPAKRLYCFFSSLYSVLVRGARAVLQLYPENSEQLELITIQATKAGFTGGVVVDFPNSAKAKKFYLCLFSGPSTFMPKPLNESNESNEEEEVQESVFTRERIPYRIACRGVVRKSREWVLEKKERRRRQGKEVRPDTQYTGRKRKPRF</sequence>
<dbReference type="Pfam" id="PF12589">
    <property type="entry name" value="WBS_methylT"/>
    <property type="match status" value="1"/>
</dbReference>